<keyword evidence="5" id="KW-1185">Reference proteome</keyword>
<dbReference type="EMBL" id="JAUSRB010000001">
    <property type="protein sequence ID" value="MDP9861446.1"/>
    <property type="molecule type" value="Genomic_DNA"/>
</dbReference>
<evidence type="ECO:0000313" key="4">
    <source>
        <dbReference type="EMBL" id="MDP9861446.1"/>
    </source>
</evidence>
<keyword evidence="2" id="KW-0472">Membrane</keyword>
<dbReference type="Proteomes" id="UP001230426">
    <property type="component" value="Unassembled WGS sequence"/>
</dbReference>
<feature type="transmembrane region" description="Helical" evidence="2">
    <location>
        <begin position="71"/>
        <end position="89"/>
    </location>
</feature>
<dbReference type="Gene3D" id="3.60.10.10">
    <property type="entry name" value="Endonuclease/exonuclease/phosphatase"/>
    <property type="match status" value="1"/>
</dbReference>
<keyword evidence="2" id="KW-1133">Transmembrane helix</keyword>
<gene>
    <name evidence="4" type="ORF">J2S55_000705</name>
</gene>
<evidence type="ECO:0000256" key="1">
    <source>
        <dbReference type="SAM" id="MobiDB-lite"/>
    </source>
</evidence>
<proteinExistence type="predicted"/>
<dbReference type="RefSeq" id="WP_306857220.1">
    <property type="nucleotide sequence ID" value="NZ_JAUSRB010000001.1"/>
</dbReference>
<name>A0ABT9QWT5_9ACTN</name>
<evidence type="ECO:0000313" key="5">
    <source>
        <dbReference type="Proteomes" id="UP001230426"/>
    </source>
</evidence>
<dbReference type="InterPro" id="IPR036691">
    <property type="entry name" value="Endo/exonu/phosph_ase_sf"/>
</dbReference>
<feature type="compositionally biased region" description="Low complexity" evidence="1">
    <location>
        <begin position="413"/>
        <end position="427"/>
    </location>
</feature>
<feature type="transmembrane region" description="Helical" evidence="2">
    <location>
        <begin position="7"/>
        <end position="28"/>
    </location>
</feature>
<accession>A0ABT9QWT5</accession>
<feature type="transmembrane region" description="Helical" evidence="2">
    <location>
        <begin position="133"/>
        <end position="149"/>
    </location>
</feature>
<dbReference type="SUPFAM" id="SSF56219">
    <property type="entry name" value="DNase I-like"/>
    <property type="match status" value="1"/>
</dbReference>
<sequence>MTVAGRWAVRVALGVSAVWLLSALANWLTGRFWWWGGALPLLMFCLGPLLVLGAVAMLLLARTRLSRLERVLVSLAAAQVALIALRRLLTGRTWVWVVPDLIVPPLLFALLPAALLAALAVLRLCRVRTARTVRAWTALLAAAALVLGLDQAGLNPRAPWAWAGDGPAPPGALHVVSWDTYCWNTTDDPGRFFAYLKGFDADVYLLQEHSGCGPGAPLPLRDGERLRSEFPGHHIATAGGLLTISRLPVAGQAALGADPNPLAPSWTDAALRTDLRVGGRLVSVYNVHFYDMLYLSSSPLSREFYRSIAALDTARTAQFDALAADLGRNRNPVLVSGNLNTLPGTGHARRLAGLADAARAGRSPYPATLTFAGLRLWRMDWTLTSPGLRVHRYELRSPEGMSTHHLQDVVVSPAAGESARGAGPSARRAPDRHPNPDQNPKAG</sequence>
<dbReference type="InterPro" id="IPR005135">
    <property type="entry name" value="Endo/exonuclease/phosphatase"/>
</dbReference>
<evidence type="ECO:0000256" key="2">
    <source>
        <dbReference type="SAM" id="Phobius"/>
    </source>
</evidence>
<evidence type="ECO:0000259" key="3">
    <source>
        <dbReference type="Pfam" id="PF03372"/>
    </source>
</evidence>
<feature type="region of interest" description="Disordered" evidence="1">
    <location>
        <begin position="413"/>
        <end position="443"/>
    </location>
</feature>
<feature type="transmembrane region" description="Helical" evidence="2">
    <location>
        <begin position="101"/>
        <end position="121"/>
    </location>
</feature>
<reference evidence="4 5" key="1">
    <citation type="submission" date="2023-07" db="EMBL/GenBank/DDBJ databases">
        <title>Sequencing the genomes of 1000 actinobacteria strains.</title>
        <authorList>
            <person name="Klenk H.-P."/>
        </authorList>
    </citation>
    <scope>NUCLEOTIDE SEQUENCE [LARGE SCALE GENOMIC DNA]</scope>
    <source>
        <strain evidence="4 5">DSM 44109</strain>
    </source>
</reference>
<feature type="transmembrane region" description="Helical" evidence="2">
    <location>
        <begin position="34"/>
        <end position="59"/>
    </location>
</feature>
<feature type="domain" description="Endonuclease/exonuclease/phosphatase" evidence="3">
    <location>
        <begin position="191"/>
        <end position="400"/>
    </location>
</feature>
<protein>
    <recommendedName>
        <fullName evidence="3">Endonuclease/exonuclease/phosphatase domain-containing protein</fullName>
    </recommendedName>
</protein>
<dbReference type="Pfam" id="PF03372">
    <property type="entry name" value="Exo_endo_phos"/>
    <property type="match status" value="1"/>
</dbReference>
<comment type="caution">
    <text evidence="4">The sequence shown here is derived from an EMBL/GenBank/DDBJ whole genome shotgun (WGS) entry which is preliminary data.</text>
</comment>
<organism evidence="4 5">
    <name type="scientific">Streptosporangium brasiliense</name>
    <dbReference type="NCBI Taxonomy" id="47480"/>
    <lineage>
        <taxon>Bacteria</taxon>
        <taxon>Bacillati</taxon>
        <taxon>Actinomycetota</taxon>
        <taxon>Actinomycetes</taxon>
        <taxon>Streptosporangiales</taxon>
        <taxon>Streptosporangiaceae</taxon>
        <taxon>Streptosporangium</taxon>
    </lineage>
</organism>
<keyword evidence="2" id="KW-0812">Transmembrane</keyword>